<reference evidence="7 9" key="1">
    <citation type="submission" date="2024-04" db="EMBL/GenBank/DDBJ databases">
        <title>Tritrichomonas musculus Genome.</title>
        <authorList>
            <person name="Alves-Ferreira E."/>
            <person name="Grigg M."/>
            <person name="Lorenzi H."/>
            <person name="Galac M."/>
        </authorList>
    </citation>
    <scope>NUCLEOTIDE SEQUENCE [LARGE SCALE GENOMIC DNA]</scope>
    <source>
        <strain evidence="7 9">EAF2021</strain>
    </source>
</reference>
<organism evidence="7 9">
    <name type="scientific">Tritrichomonas musculus</name>
    <dbReference type="NCBI Taxonomy" id="1915356"/>
    <lineage>
        <taxon>Eukaryota</taxon>
        <taxon>Metamonada</taxon>
        <taxon>Parabasalia</taxon>
        <taxon>Tritrichomonadida</taxon>
        <taxon>Tritrichomonadidae</taxon>
        <taxon>Tritrichomonas</taxon>
    </lineage>
</organism>
<feature type="compositionally biased region" description="Basic and acidic residues" evidence="5">
    <location>
        <begin position="414"/>
        <end position="423"/>
    </location>
</feature>
<keyword evidence="1" id="KW-0479">Metal-binding</keyword>
<accession>A0ABR2GIM9</accession>
<keyword evidence="3" id="KW-0862">Zinc</keyword>
<dbReference type="Gene3D" id="3.30.40.10">
    <property type="entry name" value="Zinc/RING finger domain, C3HC4 (zinc finger)"/>
    <property type="match status" value="1"/>
</dbReference>
<dbReference type="SMART" id="SM00184">
    <property type="entry name" value="RING"/>
    <property type="match status" value="2"/>
</dbReference>
<name>A0ABR2GIM9_9EUKA</name>
<evidence type="ECO:0000313" key="9">
    <source>
        <dbReference type="Proteomes" id="UP001470230"/>
    </source>
</evidence>
<dbReference type="InterPro" id="IPR017907">
    <property type="entry name" value="Znf_RING_CS"/>
</dbReference>
<evidence type="ECO:0000313" key="8">
    <source>
        <dbReference type="EMBL" id="KAK8838269.1"/>
    </source>
</evidence>
<evidence type="ECO:0000256" key="2">
    <source>
        <dbReference type="ARBA" id="ARBA00022771"/>
    </source>
</evidence>
<sequence length="593" mass="68230">MLEDYIQEFEEYSMGSTEKPFQKKEKVEFSKPVYFKNETTIIGQPYPNASGIIQKLDTNIFEQMNFMKEYFESNNCEKQRIEWMTISDTEIKMLNFNIKCKIHLTCKSFLQVSLTSFESLDPREAPCAIEIFANSHAEFDHCYFHDCKKASILIRDYSWAKFKNCVFEGNVVSCLIQNNSFAEFENCIFINDKNISIYLNKNSKASLKKCEFKDDIKAIFAKDESLVKIEETNFENCSKGAATISGKSTLMMKNITINDSLSTAIRAIGKSTIKAINVNINNSIGNAINIENGKGYFYKCNISNNTECPTISVRGRYANPIFTECQIVDNGNSFASVIKNCSRPIFNNCTFKNCETNCFSISDFSMPLIKDCVFVNMNQLILNVYGNSKVTLIGQISSEKVKLSKNSKIFNEETRNEEQKYTIDETDNNQNNGIRYKSWKPSNYQKVPEMEEFQDPEGMFDGYLKPLTYISIEKIMENENENHEVCHKCCNHNHNHHDNTEEEELYVSNCGHCLCKNCIHSNCPVCDTKIQDAKKVYFEEQCVICMDRPATTIITSCGHMCMCYECAVRCVEQNFKCPLCNQPILSYRYMLDD</sequence>
<dbReference type="Pfam" id="PF13920">
    <property type="entry name" value="zf-C3HC4_3"/>
    <property type="match status" value="1"/>
</dbReference>
<evidence type="ECO:0000256" key="4">
    <source>
        <dbReference type="PROSITE-ProRule" id="PRU00175"/>
    </source>
</evidence>
<keyword evidence="2 4" id="KW-0863">Zinc-finger</keyword>
<feature type="domain" description="RING-type" evidence="6">
    <location>
        <begin position="542"/>
        <end position="581"/>
    </location>
</feature>
<feature type="region of interest" description="Disordered" evidence="5">
    <location>
        <begin position="414"/>
        <end position="435"/>
    </location>
</feature>
<dbReference type="PROSITE" id="PS50089">
    <property type="entry name" value="ZF_RING_2"/>
    <property type="match status" value="1"/>
</dbReference>
<dbReference type="InterPro" id="IPR039448">
    <property type="entry name" value="Beta_helix"/>
</dbReference>
<dbReference type="InterPro" id="IPR011050">
    <property type="entry name" value="Pectin_lyase_fold/virulence"/>
</dbReference>
<evidence type="ECO:0000256" key="5">
    <source>
        <dbReference type="SAM" id="MobiDB-lite"/>
    </source>
</evidence>
<dbReference type="EMBL" id="JAPFFF010000056">
    <property type="protein sequence ID" value="KAK8838269.1"/>
    <property type="molecule type" value="Genomic_DNA"/>
</dbReference>
<dbReference type="Gene3D" id="2.160.20.10">
    <property type="entry name" value="Single-stranded right-handed beta-helix, Pectin lyase-like"/>
    <property type="match status" value="1"/>
</dbReference>
<evidence type="ECO:0000259" key="6">
    <source>
        <dbReference type="PROSITE" id="PS50089"/>
    </source>
</evidence>
<evidence type="ECO:0000256" key="3">
    <source>
        <dbReference type="ARBA" id="ARBA00022833"/>
    </source>
</evidence>
<evidence type="ECO:0000313" key="7">
    <source>
        <dbReference type="EMBL" id="KAK8833755.1"/>
    </source>
</evidence>
<proteinExistence type="predicted"/>
<dbReference type="PROSITE" id="PS00518">
    <property type="entry name" value="ZF_RING_1"/>
    <property type="match status" value="1"/>
</dbReference>
<protein>
    <submittedName>
        <fullName evidence="7">E3 ubiquitin-protein ligase neurl1b</fullName>
    </submittedName>
</protein>
<dbReference type="SUPFAM" id="SSF51126">
    <property type="entry name" value="Pectin lyase-like"/>
    <property type="match status" value="2"/>
</dbReference>
<gene>
    <name evidence="8" type="ORF">M9Y10_035690</name>
    <name evidence="7" type="ORF">M9Y10_040511</name>
</gene>
<dbReference type="InterPro" id="IPR001841">
    <property type="entry name" value="Znf_RING"/>
</dbReference>
<dbReference type="InterPro" id="IPR012334">
    <property type="entry name" value="Pectin_lyas_fold"/>
</dbReference>
<comment type="caution">
    <text evidence="7">The sequence shown here is derived from an EMBL/GenBank/DDBJ whole genome shotgun (WGS) entry which is preliminary data.</text>
</comment>
<dbReference type="InterPro" id="IPR013083">
    <property type="entry name" value="Znf_RING/FYVE/PHD"/>
</dbReference>
<dbReference type="Proteomes" id="UP001470230">
    <property type="component" value="Unassembled WGS sequence"/>
</dbReference>
<keyword evidence="9" id="KW-1185">Reference proteome</keyword>
<dbReference type="EMBL" id="JAPFFF010000669">
    <property type="protein sequence ID" value="KAK8833755.1"/>
    <property type="molecule type" value="Genomic_DNA"/>
</dbReference>
<dbReference type="Pfam" id="PF13229">
    <property type="entry name" value="Beta_helix"/>
    <property type="match status" value="2"/>
</dbReference>
<evidence type="ECO:0000256" key="1">
    <source>
        <dbReference type="ARBA" id="ARBA00022723"/>
    </source>
</evidence>
<dbReference type="SUPFAM" id="SSF57850">
    <property type="entry name" value="RING/U-box"/>
    <property type="match status" value="1"/>
</dbReference>